<feature type="domain" description="SIS" evidence="6">
    <location>
        <begin position="446"/>
        <end position="588"/>
    </location>
</feature>
<dbReference type="GO" id="GO:0008448">
    <property type="term" value="F:N-acetylglucosamine-6-phosphate deacetylase activity"/>
    <property type="evidence" value="ECO:0007669"/>
    <property type="project" value="InterPro"/>
</dbReference>
<dbReference type="Pfam" id="PF01380">
    <property type="entry name" value="SIS"/>
    <property type="match status" value="2"/>
</dbReference>
<feature type="domain" description="SIS" evidence="6">
    <location>
        <begin position="622"/>
        <end position="757"/>
    </location>
</feature>
<dbReference type="InterPro" id="IPR046348">
    <property type="entry name" value="SIS_dom_sf"/>
</dbReference>
<proteinExistence type="inferred from homology"/>
<protein>
    <submittedName>
        <fullName evidence="7">N-acetylglucosamine-6-phosphate deacetylase</fullName>
    </submittedName>
</protein>
<keyword evidence="4" id="KW-0378">Hydrolase</keyword>
<dbReference type="Proteomes" id="UP000240322">
    <property type="component" value="Unassembled WGS sequence"/>
</dbReference>
<evidence type="ECO:0000256" key="1">
    <source>
        <dbReference type="ARBA" id="ARBA00010716"/>
    </source>
</evidence>
<keyword evidence="3" id="KW-0677">Repeat</keyword>
<dbReference type="InterPro" id="IPR011059">
    <property type="entry name" value="Metal-dep_hydrolase_composite"/>
</dbReference>
<name>A0A2R6AJ42_9ARCH</name>
<comment type="caution">
    <text evidence="7">The sequence shown here is derived from an EMBL/GenBank/DDBJ whole genome shotgun (WGS) entry which is preliminary data.</text>
</comment>
<dbReference type="GO" id="GO:0097367">
    <property type="term" value="F:carbohydrate derivative binding"/>
    <property type="evidence" value="ECO:0007669"/>
    <property type="project" value="InterPro"/>
</dbReference>
<evidence type="ECO:0000256" key="4">
    <source>
        <dbReference type="ARBA" id="ARBA00022801"/>
    </source>
</evidence>
<dbReference type="InterPro" id="IPR003764">
    <property type="entry name" value="GlcNAc_6-P_deAcase"/>
</dbReference>
<dbReference type="PANTHER" id="PTHR11113:SF14">
    <property type="entry name" value="N-ACETYLGLUCOSAMINE-6-PHOSPHATE DEACETYLASE"/>
    <property type="match status" value="1"/>
</dbReference>
<sequence>MDTYASFDELHRIVGADTYALGGVIVTPERVLAQGAVIIQEGKVLAVTSDLSEAKKDAGGLLMLPYIIAPGFVDIHIHGGFGVDVYDSLTTPRSLEKLRVELAARGTTSFFLTLYTADSSKMVATAKSIANHAKTSSRGSRIIGVHYEGPFINKSRAGAQDRRFIVEPKPDIADSLVEAVLGEGKSGVLGCVFTMAPEVEGGLDLAKSVSERGVIVSAGHTDADYDQATLGFRSGFTHVTHLYNAMRPFGHRDPGVVGAALDSPDVSVDIIVDSHHVDPRVVKSTVKIKGYQHTAIISDALFPAGLRGAKSVGGLHLEGGVAKLADGTIAGAITLQEGELLVGVKMGSIPLREVVGMLSTTPSKVIHRSDLGDIRVGQSADLVFLDRDTLSVVGSLVGGRQVFANPDYAKPSLTKHLTSSMYNEVLEQPSRLGETLKGIKEVCIDVAREFSRKPPRIFYLVGSGSSYHAAVSARFAFKRFTGELSAPVPASEFPSWVGDGEAEGGAMIAVSQSGESTDTVRAAEKAKSMGLPVIGVTNNPDSTISRISNWAITIGAGAERAVTATKSFTCSLLSLYTLAVEVGRESGHLSEDLYYNAKLSLASIPSEVSKCVSECEWRTYTLSEELVSAKAVFTMGSGVTYPVALEASLKLKEAANLYAEGFALREFLHGPMQLLGENTVVVVFEPPAATPDVGEVVDKFRKYGSRVITVSASQDEVADIVAASSVEEEFYPVIATVPAQLLALFSSLRRSLDPDNPSKLSKVVR</sequence>
<evidence type="ECO:0000259" key="6">
    <source>
        <dbReference type="PROSITE" id="PS51464"/>
    </source>
</evidence>
<dbReference type="InterPro" id="IPR001347">
    <property type="entry name" value="SIS_dom"/>
</dbReference>
<gene>
    <name evidence="7" type="ORF">B9Q03_11745</name>
</gene>
<dbReference type="AlphaFoldDB" id="A0A2R6AJ42"/>
<evidence type="ECO:0000256" key="3">
    <source>
        <dbReference type="ARBA" id="ARBA00022737"/>
    </source>
</evidence>
<dbReference type="PROSITE" id="PS51464">
    <property type="entry name" value="SIS"/>
    <property type="match status" value="2"/>
</dbReference>
<dbReference type="Gene3D" id="3.40.50.10490">
    <property type="entry name" value="Glucose-6-phosphate isomerase like protein, domain 1"/>
    <property type="match status" value="2"/>
</dbReference>
<dbReference type="InterPro" id="IPR035490">
    <property type="entry name" value="GlmS/FrlB_SIS"/>
</dbReference>
<dbReference type="EMBL" id="NEXE01000212">
    <property type="protein sequence ID" value="PSN86353.1"/>
    <property type="molecule type" value="Genomic_DNA"/>
</dbReference>
<dbReference type="SUPFAM" id="SSF53697">
    <property type="entry name" value="SIS domain"/>
    <property type="match status" value="1"/>
</dbReference>
<dbReference type="GO" id="GO:0046872">
    <property type="term" value="F:metal ion binding"/>
    <property type="evidence" value="ECO:0007669"/>
    <property type="project" value="UniProtKB-KW"/>
</dbReference>
<dbReference type="GO" id="GO:0006046">
    <property type="term" value="P:N-acetylglucosamine catabolic process"/>
    <property type="evidence" value="ECO:0007669"/>
    <property type="project" value="TreeGrafter"/>
</dbReference>
<keyword evidence="2" id="KW-0479">Metal-binding</keyword>
<dbReference type="InterPro" id="IPR006680">
    <property type="entry name" value="Amidohydro-rel"/>
</dbReference>
<evidence type="ECO:0000256" key="2">
    <source>
        <dbReference type="ARBA" id="ARBA00022723"/>
    </source>
</evidence>
<dbReference type="Pfam" id="PF01979">
    <property type="entry name" value="Amidohydro_1"/>
    <property type="match status" value="1"/>
</dbReference>
<dbReference type="InterPro" id="IPR032466">
    <property type="entry name" value="Metal_Hydrolase"/>
</dbReference>
<accession>A0A2R6AJ42</accession>
<dbReference type="NCBIfam" id="TIGR00221">
    <property type="entry name" value="nagA"/>
    <property type="match status" value="1"/>
</dbReference>
<keyword evidence="5" id="KW-0119">Carbohydrate metabolism</keyword>
<reference evidence="7 8" key="1">
    <citation type="submission" date="2017-04" db="EMBL/GenBank/DDBJ databases">
        <title>Novel microbial lineages endemic to geothermal iron-oxide mats fill important gaps in the evolutionary history of Archaea.</title>
        <authorList>
            <person name="Jay Z.J."/>
            <person name="Beam J.P."/>
            <person name="Dlakic M."/>
            <person name="Rusch D.B."/>
            <person name="Kozubal M.A."/>
            <person name="Inskeep W.P."/>
        </authorList>
    </citation>
    <scope>NUCLEOTIDE SEQUENCE [LARGE SCALE GENOMIC DNA]</scope>
    <source>
        <strain evidence="7">OSP_D</strain>
    </source>
</reference>
<dbReference type="CDD" id="cd05008">
    <property type="entry name" value="SIS_GlmS_GlmD_1"/>
    <property type="match status" value="1"/>
</dbReference>
<evidence type="ECO:0000256" key="5">
    <source>
        <dbReference type="ARBA" id="ARBA00023277"/>
    </source>
</evidence>
<organism evidence="7 8">
    <name type="scientific">Candidatus Marsarchaeota G2 archaeon OSP_D</name>
    <dbReference type="NCBI Taxonomy" id="1978157"/>
    <lineage>
        <taxon>Archaea</taxon>
        <taxon>Candidatus Marsarchaeota</taxon>
        <taxon>Candidatus Marsarchaeota group 2</taxon>
    </lineage>
</organism>
<comment type="similarity">
    <text evidence="1">Belongs to the metallo-dependent hydrolases superfamily. NagA family.</text>
</comment>
<dbReference type="Gene3D" id="3.20.20.140">
    <property type="entry name" value="Metal-dependent hydrolases"/>
    <property type="match status" value="1"/>
</dbReference>
<dbReference type="CDD" id="cd05009">
    <property type="entry name" value="SIS_GlmS_GlmD_2"/>
    <property type="match status" value="1"/>
</dbReference>
<dbReference type="SUPFAM" id="SSF51556">
    <property type="entry name" value="Metallo-dependent hydrolases"/>
    <property type="match status" value="1"/>
</dbReference>
<dbReference type="InterPro" id="IPR035466">
    <property type="entry name" value="GlmS/AgaS_SIS"/>
</dbReference>
<dbReference type="PANTHER" id="PTHR11113">
    <property type="entry name" value="N-ACETYLGLUCOSAMINE-6-PHOSPHATE DEACETYLASE"/>
    <property type="match status" value="1"/>
</dbReference>
<evidence type="ECO:0000313" key="8">
    <source>
        <dbReference type="Proteomes" id="UP000240322"/>
    </source>
</evidence>
<dbReference type="SUPFAM" id="SSF51338">
    <property type="entry name" value="Composite domain of metallo-dependent hydrolases"/>
    <property type="match status" value="1"/>
</dbReference>
<evidence type="ECO:0000313" key="7">
    <source>
        <dbReference type="EMBL" id="PSN86353.1"/>
    </source>
</evidence>
<dbReference type="Gene3D" id="2.30.40.10">
    <property type="entry name" value="Urease, subunit C, domain 1"/>
    <property type="match status" value="1"/>
</dbReference>